<dbReference type="EMBL" id="CP071869">
    <property type="protein sequence ID" value="QTE24533.1"/>
    <property type="molecule type" value="Genomic_DNA"/>
</dbReference>
<keyword evidence="1" id="KW-0812">Transmembrane</keyword>
<evidence type="ECO:0000256" key="1">
    <source>
        <dbReference type="SAM" id="Phobius"/>
    </source>
</evidence>
<feature type="transmembrane region" description="Helical" evidence="1">
    <location>
        <begin position="73"/>
        <end position="92"/>
    </location>
</feature>
<name>A0A975CRW1_9FLAO</name>
<dbReference type="KEGG" id="pcea:J3359_14640"/>
<protein>
    <submittedName>
        <fullName evidence="2">Uncharacterized protein</fullName>
    </submittedName>
</protein>
<feature type="transmembrane region" description="Helical" evidence="1">
    <location>
        <begin position="12"/>
        <end position="30"/>
    </location>
</feature>
<evidence type="ECO:0000313" key="3">
    <source>
        <dbReference type="Proteomes" id="UP000663920"/>
    </source>
</evidence>
<keyword evidence="1" id="KW-1133">Transmembrane helix</keyword>
<accession>A0A975CRW1</accession>
<reference evidence="2 3" key="1">
    <citation type="submission" date="2021-03" db="EMBL/GenBank/DDBJ databases">
        <title>Complete genome of Polaribacter_sp.SM13.</title>
        <authorList>
            <person name="Jeong S.W."/>
            <person name="Bae J.W."/>
        </authorList>
    </citation>
    <scope>NUCLEOTIDE SEQUENCE [LARGE SCALE GENOMIC DNA]</scope>
    <source>
        <strain evidence="2 3">SM13</strain>
    </source>
</reference>
<dbReference type="AlphaFoldDB" id="A0A975CRW1"/>
<organism evidence="2 3">
    <name type="scientific">Polaribacter cellanae</name>
    <dbReference type="NCBI Taxonomy" id="2818493"/>
    <lineage>
        <taxon>Bacteria</taxon>
        <taxon>Pseudomonadati</taxon>
        <taxon>Bacteroidota</taxon>
        <taxon>Flavobacteriia</taxon>
        <taxon>Flavobacteriales</taxon>
        <taxon>Flavobacteriaceae</taxon>
    </lineage>
</organism>
<feature type="transmembrane region" description="Helical" evidence="1">
    <location>
        <begin position="150"/>
        <end position="165"/>
    </location>
</feature>
<evidence type="ECO:0000313" key="2">
    <source>
        <dbReference type="EMBL" id="QTE24533.1"/>
    </source>
</evidence>
<feature type="transmembrane region" description="Helical" evidence="1">
    <location>
        <begin position="98"/>
        <end position="116"/>
    </location>
</feature>
<dbReference type="Proteomes" id="UP000663920">
    <property type="component" value="Chromosome"/>
</dbReference>
<feature type="transmembrane region" description="Helical" evidence="1">
    <location>
        <begin position="213"/>
        <end position="230"/>
    </location>
</feature>
<keyword evidence="3" id="KW-1185">Reference proteome</keyword>
<keyword evidence="1" id="KW-0472">Membrane</keyword>
<sequence length="253" mass="29551">MSLLASKSPYFAISKSLGALFLFIGFGLFLDSSYMVSQTKNAQLYANISMFIGFGIVFWQVNRRVKEQMISAVIIAIIGEYLFSILLGMYTYRLENVPHYVPPGHAIVYVAVLYFSKASSILKNKIQIEKFFTIFILIYATIFLLFKNDVFGFAMTIATLLILRNKPRERLFYLTMYITVAYLEIIGTTYQCWWWPNTAWGIFDFLPSHNPPSGISLFYFLLDLGTLWFYKQRHKITWSRMKNIRKIRMNLID</sequence>
<feature type="transmembrane region" description="Helical" evidence="1">
    <location>
        <begin position="42"/>
        <end position="61"/>
    </location>
</feature>
<gene>
    <name evidence="2" type="ORF">J3359_14640</name>
</gene>
<proteinExistence type="predicted"/>
<feature type="transmembrane region" description="Helical" evidence="1">
    <location>
        <begin position="172"/>
        <end position="193"/>
    </location>
</feature>